<sequence>MGENKKGEEPKVKWCPMLGKYCIGEKCAIHIEMKNVSQGMIQVIGMCSINALVKMISDINMKTQGSKTGIEIPKIYRG</sequence>
<evidence type="ECO:0000313" key="1">
    <source>
        <dbReference type="EMBL" id="QJA51136.1"/>
    </source>
</evidence>
<reference evidence="1" key="1">
    <citation type="submission" date="2020-03" db="EMBL/GenBank/DDBJ databases">
        <title>The deep terrestrial virosphere.</title>
        <authorList>
            <person name="Holmfeldt K."/>
            <person name="Nilsson E."/>
            <person name="Simone D."/>
            <person name="Lopez-Fernandez M."/>
            <person name="Wu X."/>
            <person name="de Brujin I."/>
            <person name="Lundin D."/>
            <person name="Andersson A."/>
            <person name="Bertilsson S."/>
            <person name="Dopson M."/>
        </authorList>
    </citation>
    <scope>NUCLEOTIDE SEQUENCE</scope>
    <source>
        <strain evidence="2">MM415A02991</strain>
        <strain evidence="1">TM448A01996</strain>
        <strain evidence="3">TM448B01625</strain>
    </source>
</reference>
<accession>A0A6H1ZT71</accession>
<name>A0A6H1ZT71_9ZZZZ</name>
<dbReference type="AlphaFoldDB" id="A0A6H1ZT71"/>
<protein>
    <submittedName>
        <fullName evidence="1">Uncharacterized protein</fullName>
    </submittedName>
</protein>
<gene>
    <name evidence="2" type="ORF">MM415A02991_0006</name>
    <name evidence="1" type="ORF">TM448A01996_0009</name>
    <name evidence="3" type="ORF">TM448B01625_0019</name>
</gene>
<dbReference type="EMBL" id="MT144800">
    <property type="protein sequence ID" value="QJH99651.1"/>
    <property type="molecule type" value="Genomic_DNA"/>
</dbReference>
<evidence type="ECO:0000313" key="2">
    <source>
        <dbReference type="EMBL" id="QJA71906.1"/>
    </source>
</evidence>
<proteinExistence type="predicted"/>
<dbReference type="EMBL" id="MT141909">
    <property type="protein sequence ID" value="QJA71906.1"/>
    <property type="molecule type" value="Genomic_DNA"/>
</dbReference>
<evidence type="ECO:0000313" key="3">
    <source>
        <dbReference type="EMBL" id="QJH99651.1"/>
    </source>
</evidence>
<organism evidence="1">
    <name type="scientific">viral metagenome</name>
    <dbReference type="NCBI Taxonomy" id="1070528"/>
    <lineage>
        <taxon>unclassified sequences</taxon>
        <taxon>metagenomes</taxon>
        <taxon>organismal metagenomes</taxon>
    </lineage>
</organism>
<dbReference type="EMBL" id="MT144239">
    <property type="protein sequence ID" value="QJA51136.1"/>
    <property type="molecule type" value="Genomic_DNA"/>
</dbReference>